<evidence type="ECO:0000313" key="1">
    <source>
        <dbReference type="EMBL" id="CUS05060.2"/>
    </source>
</evidence>
<reference evidence="1" key="1">
    <citation type="submission" date="2016-01" db="EMBL/GenBank/DDBJ databases">
        <authorList>
            <person name="Mcilroy J.S."/>
            <person name="Karst M S."/>
            <person name="Albertsen M."/>
        </authorList>
    </citation>
    <scope>NUCLEOTIDE SEQUENCE</scope>
    <source>
        <strain evidence="1">Cfx-K</strain>
    </source>
</reference>
<dbReference type="Proteomes" id="UP000215027">
    <property type="component" value="Chromosome I"/>
</dbReference>
<protein>
    <submittedName>
        <fullName evidence="1">Uncharacterized protein</fullName>
    </submittedName>
</protein>
<name>A0A160T822_9CHLR</name>
<dbReference type="EMBL" id="LN890655">
    <property type="protein sequence ID" value="CUS05060.2"/>
    <property type="molecule type" value="Genomic_DNA"/>
</dbReference>
<keyword evidence="2" id="KW-1185">Reference proteome</keyword>
<gene>
    <name evidence="1" type="ORF">CFX0092_A3182</name>
</gene>
<dbReference type="AlphaFoldDB" id="A0A160T822"/>
<sequence length="26" mass="2966">MQPDYSNLAFARCRFNAQIAAWLHAA</sequence>
<dbReference type="KEGG" id="pbf:CFX0092_A3182"/>
<accession>A0A160T822</accession>
<proteinExistence type="predicted"/>
<evidence type="ECO:0000313" key="2">
    <source>
        <dbReference type="Proteomes" id="UP000215027"/>
    </source>
</evidence>
<organism evidence="1 2">
    <name type="scientific">Candidatus Promineifilum breve</name>
    <dbReference type="NCBI Taxonomy" id="1806508"/>
    <lineage>
        <taxon>Bacteria</taxon>
        <taxon>Bacillati</taxon>
        <taxon>Chloroflexota</taxon>
        <taxon>Ardenticatenia</taxon>
        <taxon>Candidatus Promineifilales</taxon>
        <taxon>Candidatus Promineifilaceae</taxon>
        <taxon>Candidatus Promineifilum</taxon>
    </lineage>
</organism>